<dbReference type="GO" id="GO:0046872">
    <property type="term" value="F:metal ion binding"/>
    <property type="evidence" value="ECO:0007669"/>
    <property type="project" value="UniProtKB-KW"/>
</dbReference>
<keyword evidence="1" id="KW-0479">Metal-binding</keyword>
<sequence>MQTKQAQPGSFGPVRQLGYVVEDLDAAVDAWTRQLGVGPWLLIRNIPLHSVYLGQPSTPLIDIALSYRGDLQIELIQQRNDAASPYRDAAHPGLHHMAFVCDDIEADLRKAQAQGLRVVCDIRMPAGGRYVYLQSPELGPQVYVEFLENTAQMRDMIAQGVAASAAWDGGGEPAVIDFAAMAGG</sequence>
<dbReference type="GO" id="GO:0046491">
    <property type="term" value="P:L-methylmalonyl-CoA metabolic process"/>
    <property type="evidence" value="ECO:0007669"/>
    <property type="project" value="TreeGrafter"/>
</dbReference>
<gene>
    <name evidence="3" type="ORF">C3942_12445</name>
</gene>
<organism evidence="3 4">
    <name type="scientific">Solimonas fluminis</name>
    <dbReference type="NCBI Taxonomy" id="2086571"/>
    <lineage>
        <taxon>Bacteria</taxon>
        <taxon>Pseudomonadati</taxon>
        <taxon>Pseudomonadota</taxon>
        <taxon>Gammaproteobacteria</taxon>
        <taxon>Nevskiales</taxon>
        <taxon>Nevskiaceae</taxon>
        <taxon>Solimonas</taxon>
    </lineage>
</organism>
<dbReference type="GO" id="GO:0004493">
    <property type="term" value="F:methylmalonyl-CoA epimerase activity"/>
    <property type="evidence" value="ECO:0007669"/>
    <property type="project" value="TreeGrafter"/>
</dbReference>
<dbReference type="Pfam" id="PF13669">
    <property type="entry name" value="Glyoxalase_4"/>
    <property type="match status" value="1"/>
</dbReference>
<evidence type="ECO:0000256" key="1">
    <source>
        <dbReference type="ARBA" id="ARBA00022723"/>
    </source>
</evidence>
<dbReference type="EMBL" id="PSNW01000006">
    <property type="protein sequence ID" value="PPE73605.1"/>
    <property type="molecule type" value="Genomic_DNA"/>
</dbReference>
<protein>
    <submittedName>
        <fullName evidence="3">Glyoxalase</fullName>
    </submittedName>
</protein>
<dbReference type="Gene3D" id="3.10.180.10">
    <property type="entry name" value="2,3-Dihydroxybiphenyl 1,2-Dioxygenase, domain 1"/>
    <property type="match status" value="1"/>
</dbReference>
<reference evidence="3 4" key="1">
    <citation type="submission" date="2018-02" db="EMBL/GenBank/DDBJ databases">
        <title>Genome sequencing of Solimonas sp. HR-BB.</title>
        <authorList>
            <person name="Lee Y."/>
            <person name="Jeon C.O."/>
        </authorList>
    </citation>
    <scope>NUCLEOTIDE SEQUENCE [LARGE SCALE GENOMIC DNA]</scope>
    <source>
        <strain evidence="3 4">HR-BB</strain>
    </source>
</reference>
<dbReference type="InterPro" id="IPR029068">
    <property type="entry name" value="Glyas_Bleomycin-R_OHBP_Dase"/>
</dbReference>
<accession>A0A2S5TF47</accession>
<dbReference type="AlphaFoldDB" id="A0A2S5TF47"/>
<dbReference type="SUPFAM" id="SSF54593">
    <property type="entry name" value="Glyoxalase/Bleomycin resistance protein/Dihydroxybiphenyl dioxygenase"/>
    <property type="match status" value="1"/>
</dbReference>
<evidence type="ECO:0000313" key="4">
    <source>
        <dbReference type="Proteomes" id="UP000238220"/>
    </source>
</evidence>
<name>A0A2S5TF47_9GAMM</name>
<dbReference type="InterPro" id="IPR037523">
    <property type="entry name" value="VOC_core"/>
</dbReference>
<evidence type="ECO:0000259" key="2">
    <source>
        <dbReference type="PROSITE" id="PS51819"/>
    </source>
</evidence>
<keyword evidence="4" id="KW-1185">Reference proteome</keyword>
<proteinExistence type="predicted"/>
<comment type="caution">
    <text evidence="3">The sequence shown here is derived from an EMBL/GenBank/DDBJ whole genome shotgun (WGS) entry which is preliminary data.</text>
</comment>
<dbReference type="RefSeq" id="WP_104230667.1">
    <property type="nucleotide sequence ID" value="NZ_PSNW01000006.1"/>
</dbReference>
<dbReference type="PANTHER" id="PTHR43048">
    <property type="entry name" value="METHYLMALONYL-COA EPIMERASE"/>
    <property type="match status" value="1"/>
</dbReference>
<dbReference type="PANTHER" id="PTHR43048:SF3">
    <property type="entry name" value="METHYLMALONYL-COA EPIMERASE, MITOCHONDRIAL"/>
    <property type="match status" value="1"/>
</dbReference>
<dbReference type="PROSITE" id="PS51819">
    <property type="entry name" value="VOC"/>
    <property type="match status" value="1"/>
</dbReference>
<feature type="domain" description="VOC" evidence="2">
    <location>
        <begin position="13"/>
        <end position="149"/>
    </location>
</feature>
<dbReference type="InterPro" id="IPR051785">
    <property type="entry name" value="MMCE/EMCE_epimerase"/>
</dbReference>
<dbReference type="OrthoDB" id="9792173at2"/>
<evidence type="ECO:0000313" key="3">
    <source>
        <dbReference type="EMBL" id="PPE73605.1"/>
    </source>
</evidence>
<dbReference type="Proteomes" id="UP000238220">
    <property type="component" value="Unassembled WGS sequence"/>
</dbReference>